<evidence type="ECO:0000313" key="10">
    <source>
        <dbReference type="Proteomes" id="UP000014155"/>
    </source>
</evidence>
<dbReference type="Proteomes" id="UP000014155">
    <property type="component" value="Unassembled WGS sequence"/>
</dbReference>
<dbReference type="SUPFAM" id="SSF52172">
    <property type="entry name" value="CheY-like"/>
    <property type="match status" value="1"/>
</dbReference>
<evidence type="ECO:0000256" key="2">
    <source>
        <dbReference type="ARBA" id="ARBA00023015"/>
    </source>
</evidence>
<dbReference type="InterPro" id="IPR018060">
    <property type="entry name" value="HTH_AraC"/>
</dbReference>
<dbReference type="PATRIC" id="fig|1195236.3.peg.1906"/>
<dbReference type="PROSITE" id="PS01124">
    <property type="entry name" value="HTH_ARAC_FAMILY_2"/>
    <property type="match status" value="1"/>
</dbReference>
<reference evidence="9 10" key="1">
    <citation type="journal article" date="2013" name="Genome Announc.">
        <title>Draft Genome Sequence of the Cellulolytic, Mesophilic, Anaerobic Bacterium Clostridium termitidis Strain CT1112 (DSM 5398).</title>
        <authorList>
            <person name="Lal S."/>
            <person name="Ramachandran U."/>
            <person name="Zhang X."/>
            <person name="Munir R."/>
            <person name="Sparling R."/>
            <person name="Levin D.B."/>
        </authorList>
    </citation>
    <scope>NUCLEOTIDE SEQUENCE [LARGE SCALE GENOMIC DNA]</scope>
    <source>
        <strain evidence="9 10">CT1112</strain>
    </source>
</reference>
<evidence type="ECO:0000259" key="8">
    <source>
        <dbReference type="PROSITE" id="PS50110"/>
    </source>
</evidence>
<dbReference type="GO" id="GO:0043565">
    <property type="term" value="F:sequence-specific DNA binding"/>
    <property type="evidence" value="ECO:0007669"/>
    <property type="project" value="InterPro"/>
</dbReference>
<dbReference type="SUPFAM" id="SSF46689">
    <property type="entry name" value="Homeodomain-like"/>
    <property type="match status" value="2"/>
</dbReference>
<feature type="modified residue" description="4-aspartylphosphate" evidence="6">
    <location>
        <position position="55"/>
    </location>
</feature>
<keyword evidence="10" id="KW-1185">Reference proteome</keyword>
<dbReference type="Gene3D" id="3.40.50.2300">
    <property type="match status" value="1"/>
</dbReference>
<organism evidence="9 10">
    <name type="scientific">Ruminiclostridium cellobioparum subsp. termitidis CT1112</name>
    <dbReference type="NCBI Taxonomy" id="1195236"/>
    <lineage>
        <taxon>Bacteria</taxon>
        <taxon>Bacillati</taxon>
        <taxon>Bacillota</taxon>
        <taxon>Clostridia</taxon>
        <taxon>Eubacteriales</taxon>
        <taxon>Oscillospiraceae</taxon>
        <taxon>Ruminiclostridium</taxon>
    </lineage>
</organism>
<protein>
    <recommendedName>
        <fullName evidence="1">Stage 0 sporulation protein A homolog</fullName>
    </recommendedName>
</protein>
<sequence length="556" mass="63825">MYRLLIVDDEAIIADGLCEVLGNIREVELDVYKAYSGQEALNLLNRTRIDIVLTDICMPEITGLQLLETIRSKWPECKVIFLTGHSEFEYVYTAIQNDGVSYILKTEGYNKIIETVINTAGKIEEDLKKSALVKQAQEQIVTTKSLLQTIYLRGMLNDELSLSEIRQQQFDELEIPLSVKKQVVMLAGRIDDIPKGTPYSVKSEWFLNIKYIAEKYLSSKTCFAYLNHDNSTLIWFIQPAADEDGQPGEGAWNDMLTFVKGVAELMQESFWNSTGKSISFVLDDTHVGWKELRDRYFTLKMLLNYKIGKGEGRLLSDTTLLEKDFQNSSVMGKGGLPNRYRTDDLAEILENGTKEDFLACLGKLTEKLLKAQSMHDIVAVEQYFAIALVILSYINKWNLTEKIAFKISIYQLMNLEYHESWKYAVEYLKQLGGILFEIQEGEEEKRAQDVIGIVQKHINDNLHMQDEVSLIRLAEIVYFNPSYLSRLFKQVTGTNLSDYISDCRIRKAKKLLESPDFRIHEISEAVGYLSATNFARFFKKVTSMTPQEYRDSKLIK</sequence>
<dbReference type="PANTHER" id="PTHR43280">
    <property type="entry name" value="ARAC-FAMILY TRANSCRIPTIONAL REGULATOR"/>
    <property type="match status" value="1"/>
</dbReference>
<keyword evidence="6" id="KW-0597">Phosphoprotein</keyword>
<comment type="caution">
    <text evidence="9">The sequence shown here is derived from an EMBL/GenBank/DDBJ whole genome shotgun (WGS) entry which is preliminary data.</text>
</comment>
<dbReference type="GO" id="GO:0003700">
    <property type="term" value="F:DNA-binding transcription factor activity"/>
    <property type="evidence" value="ECO:0007669"/>
    <property type="project" value="InterPro"/>
</dbReference>
<accession>S0FVE1</accession>
<feature type="domain" description="HTH araC/xylS-type" evidence="7">
    <location>
        <begin position="448"/>
        <end position="552"/>
    </location>
</feature>
<dbReference type="GO" id="GO:0000160">
    <property type="term" value="P:phosphorelay signal transduction system"/>
    <property type="evidence" value="ECO:0007669"/>
    <property type="project" value="InterPro"/>
</dbReference>
<evidence type="ECO:0000256" key="5">
    <source>
        <dbReference type="ARBA" id="ARBA00024867"/>
    </source>
</evidence>
<dbReference type="SMART" id="SM00342">
    <property type="entry name" value="HTH_ARAC"/>
    <property type="match status" value="1"/>
</dbReference>
<dbReference type="Pfam" id="PF12833">
    <property type="entry name" value="HTH_18"/>
    <property type="match status" value="1"/>
</dbReference>
<dbReference type="InterPro" id="IPR011006">
    <property type="entry name" value="CheY-like_superfamily"/>
</dbReference>
<dbReference type="Gene3D" id="1.10.10.60">
    <property type="entry name" value="Homeodomain-like"/>
    <property type="match status" value="2"/>
</dbReference>
<dbReference type="PANTHER" id="PTHR43280:SF28">
    <property type="entry name" value="HTH-TYPE TRANSCRIPTIONAL ACTIVATOR RHAS"/>
    <property type="match status" value="1"/>
</dbReference>
<dbReference type="SMART" id="SM00448">
    <property type="entry name" value="REC"/>
    <property type="match status" value="1"/>
</dbReference>
<keyword evidence="2" id="KW-0805">Transcription regulation</keyword>
<dbReference type="InterPro" id="IPR009057">
    <property type="entry name" value="Homeodomain-like_sf"/>
</dbReference>
<dbReference type="STRING" id="1195236.CTER_1579"/>
<dbReference type="InterPro" id="IPR001789">
    <property type="entry name" value="Sig_transdc_resp-reg_receiver"/>
</dbReference>
<feature type="domain" description="Response regulatory" evidence="8">
    <location>
        <begin position="3"/>
        <end position="120"/>
    </location>
</feature>
<dbReference type="PRINTS" id="PR00032">
    <property type="entry name" value="HTHARAC"/>
</dbReference>
<gene>
    <name evidence="9" type="ORF">CTER_1579</name>
</gene>
<evidence type="ECO:0000256" key="6">
    <source>
        <dbReference type="PROSITE-ProRule" id="PRU00169"/>
    </source>
</evidence>
<dbReference type="RefSeq" id="WP_004625223.1">
    <property type="nucleotide sequence ID" value="NZ_AORV01000027.1"/>
</dbReference>
<dbReference type="CDD" id="cd17536">
    <property type="entry name" value="REC_YesN-like"/>
    <property type="match status" value="1"/>
</dbReference>
<evidence type="ECO:0000256" key="3">
    <source>
        <dbReference type="ARBA" id="ARBA00023125"/>
    </source>
</evidence>
<dbReference type="InterPro" id="IPR020449">
    <property type="entry name" value="Tscrpt_reg_AraC-type_HTH"/>
</dbReference>
<dbReference type="PROSITE" id="PS00041">
    <property type="entry name" value="HTH_ARAC_FAMILY_1"/>
    <property type="match status" value="1"/>
</dbReference>
<dbReference type="AlphaFoldDB" id="S0FVE1"/>
<dbReference type="InterPro" id="IPR018062">
    <property type="entry name" value="HTH_AraC-typ_CS"/>
</dbReference>
<dbReference type="eggNOG" id="COG4753">
    <property type="taxonomic scope" value="Bacteria"/>
</dbReference>
<dbReference type="eggNOG" id="COG2207">
    <property type="taxonomic scope" value="Bacteria"/>
</dbReference>
<proteinExistence type="predicted"/>
<dbReference type="EMBL" id="AORV01000027">
    <property type="protein sequence ID" value="EMS72503.1"/>
    <property type="molecule type" value="Genomic_DNA"/>
</dbReference>
<dbReference type="Pfam" id="PF00072">
    <property type="entry name" value="Response_reg"/>
    <property type="match status" value="1"/>
</dbReference>
<comment type="function">
    <text evidence="5">May play the central regulatory role in sporulation. It may be an element of the effector pathway responsible for the activation of sporulation genes in response to nutritional stress. Spo0A may act in concert with spo0H (a sigma factor) to control the expression of some genes that are critical to the sporulation process.</text>
</comment>
<keyword evidence="3" id="KW-0238">DNA-binding</keyword>
<evidence type="ECO:0000259" key="7">
    <source>
        <dbReference type="PROSITE" id="PS01124"/>
    </source>
</evidence>
<name>S0FVE1_RUMCE</name>
<keyword evidence="4" id="KW-0804">Transcription</keyword>
<evidence type="ECO:0000256" key="4">
    <source>
        <dbReference type="ARBA" id="ARBA00023163"/>
    </source>
</evidence>
<evidence type="ECO:0000313" key="9">
    <source>
        <dbReference type="EMBL" id="EMS72503.1"/>
    </source>
</evidence>
<dbReference type="PROSITE" id="PS50110">
    <property type="entry name" value="RESPONSE_REGULATORY"/>
    <property type="match status" value="1"/>
</dbReference>
<evidence type="ECO:0000256" key="1">
    <source>
        <dbReference type="ARBA" id="ARBA00018672"/>
    </source>
</evidence>